<reference evidence="3" key="4">
    <citation type="submission" date="2022-10" db="EMBL/GenBank/DDBJ databases">
        <authorList>
            <person name="Aires J."/>
            <person name="Mesa V."/>
        </authorList>
    </citation>
    <scope>NUCLEOTIDE SEQUENCE</scope>
    <source>
        <strain evidence="3">Clostridium neonatale JD116</strain>
    </source>
</reference>
<feature type="transmembrane region" description="Helical" evidence="1">
    <location>
        <begin position="99"/>
        <end position="120"/>
    </location>
</feature>
<feature type="transmembrane region" description="Helical" evidence="1">
    <location>
        <begin position="44"/>
        <end position="62"/>
    </location>
</feature>
<dbReference type="EMBL" id="CAKJVE010000004">
    <property type="protein sequence ID" value="CAG9708984.1"/>
    <property type="molecule type" value="Genomic_DNA"/>
</dbReference>
<evidence type="ECO:0000313" key="5">
    <source>
        <dbReference type="EMBL" id="VCT84025.1"/>
    </source>
</evidence>
<reference evidence="4 6" key="1">
    <citation type="submission" date="2017-10" db="EMBL/GenBank/DDBJ databases">
        <title>Effective Description of Clostridium neonatale sp. nov. linked to necrotizing enterocolitis in neonates and a clarification of species assignable to the genus Clostridium (Prazmowski 1880) emend. Lawson and Rainey 2016.</title>
        <authorList>
            <person name="Bernard K."/>
            <person name="Burdz T."/>
            <person name="Wiebe D."/>
            <person name="Balcewich B."/>
            <person name="Alfa M."/>
            <person name="Bernier A.-M."/>
        </authorList>
    </citation>
    <scope>NUCLEOTIDE SEQUENCE [LARGE SCALE GENOMIC DNA]</scope>
    <source>
        <strain evidence="4 6">LCDC99A005</strain>
    </source>
</reference>
<dbReference type="AlphaFoldDB" id="A0A2A7MH05"/>
<dbReference type="Proteomes" id="UP001189143">
    <property type="component" value="Unassembled WGS sequence"/>
</dbReference>
<keyword evidence="1" id="KW-0812">Transmembrane</keyword>
<evidence type="ECO:0000313" key="7">
    <source>
        <dbReference type="Proteomes" id="UP000431451"/>
    </source>
</evidence>
<dbReference type="GeneID" id="68876971"/>
<dbReference type="EMBL" id="PDCJ01000001">
    <property type="protein sequence ID" value="PEG30621.1"/>
    <property type="molecule type" value="Genomic_DNA"/>
</dbReference>
<reference evidence="5 7" key="2">
    <citation type="submission" date="2018-06" db="EMBL/GenBank/DDBJ databases">
        <authorList>
            <consortium name="IHU Genomes"/>
        </authorList>
    </citation>
    <scope>NUCLEOTIDE SEQUENCE [LARGE SCALE GENOMIC DNA]</scope>
    <source>
        <strain evidence="5 7">NEC25</strain>
    </source>
</reference>
<dbReference type="Pfam" id="PF12670">
    <property type="entry name" value="DUF3792"/>
    <property type="match status" value="1"/>
</dbReference>
<dbReference type="EMBL" id="CAMTCP010000248">
    <property type="protein sequence ID" value="CAI3643913.1"/>
    <property type="molecule type" value="Genomic_DNA"/>
</dbReference>
<feature type="transmembrane region" description="Helical" evidence="1">
    <location>
        <begin position="69"/>
        <end position="93"/>
    </location>
</feature>
<dbReference type="Proteomes" id="UP000789738">
    <property type="component" value="Unassembled WGS sequence"/>
</dbReference>
<dbReference type="InterPro" id="IPR023804">
    <property type="entry name" value="DUF3792_TM"/>
</dbReference>
<keyword evidence="1" id="KW-0472">Membrane</keyword>
<dbReference type="EMBL" id="UWJD01000001">
    <property type="protein sequence ID" value="VCT84025.1"/>
    <property type="molecule type" value="Genomic_DNA"/>
</dbReference>
<evidence type="ECO:0000313" key="3">
    <source>
        <dbReference type="EMBL" id="CAI3643913.1"/>
    </source>
</evidence>
<reference evidence="2" key="3">
    <citation type="submission" date="2021-10" db="EMBL/GenBank/DDBJ databases">
        <authorList>
            <person name="Mesa V."/>
        </authorList>
    </citation>
    <scope>NUCLEOTIDE SEQUENCE</scope>
    <source>
        <strain evidence="2">CC3_PB</strain>
    </source>
</reference>
<evidence type="ECO:0000313" key="2">
    <source>
        <dbReference type="EMBL" id="CAG9708984.1"/>
    </source>
</evidence>
<sequence length="122" mass="13029">MEKNKYLKSVCKGTVGSILLSLVGVVILSAIMTKFVFSESIFNMLYVIISLIALSIGAIIGAKKNESKGWLVGFGVAIGYYLVLFILSCLLSGELSFKLFELAKLAIAMTIGTLAGMLGINL</sequence>
<dbReference type="RefSeq" id="WP_058294792.1">
    <property type="nucleotide sequence ID" value="NZ_CAKJVD010000035.1"/>
</dbReference>
<accession>A0A2A7MH05</accession>
<organism evidence="4 6">
    <name type="scientific">Clostridium neonatale</name>
    <dbReference type="NCBI Taxonomy" id="137838"/>
    <lineage>
        <taxon>Bacteria</taxon>
        <taxon>Bacillati</taxon>
        <taxon>Bacillota</taxon>
        <taxon>Clostridia</taxon>
        <taxon>Eubacteriales</taxon>
        <taxon>Clostridiaceae</taxon>
        <taxon>Clostridium</taxon>
    </lineage>
</organism>
<feature type="transmembrane region" description="Helical" evidence="1">
    <location>
        <begin position="12"/>
        <end position="32"/>
    </location>
</feature>
<dbReference type="Proteomes" id="UP000431451">
    <property type="component" value="Unassembled WGS sequence"/>
</dbReference>
<gene>
    <name evidence="3" type="ORF">CNEO2_40132</name>
    <name evidence="2" type="ORF">CNEO_43909</name>
    <name evidence="5" type="ORF">CNEONATNEC25_01624</name>
    <name evidence="4" type="ORF">CQ394_02540</name>
</gene>
<name>A0A2A7MH05_9CLOT</name>
<keyword evidence="6" id="KW-1185">Reference proteome</keyword>
<dbReference type="OrthoDB" id="2086722at2"/>
<evidence type="ECO:0000313" key="4">
    <source>
        <dbReference type="EMBL" id="PEG30621.1"/>
    </source>
</evidence>
<dbReference type="NCBIfam" id="TIGR04086">
    <property type="entry name" value="TIGR04086_membr"/>
    <property type="match status" value="1"/>
</dbReference>
<dbReference type="Proteomes" id="UP000220840">
    <property type="component" value="Unassembled WGS sequence"/>
</dbReference>
<protein>
    <submittedName>
        <fullName evidence="2">Membrane protein, DUF3792 family</fullName>
    </submittedName>
    <submittedName>
        <fullName evidence="4">TIGR04086 family membrane protein</fullName>
    </submittedName>
</protein>
<evidence type="ECO:0000256" key="1">
    <source>
        <dbReference type="SAM" id="Phobius"/>
    </source>
</evidence>
<evidence type="ECO:0000313" key="6">
    <source>
        <dbReference type="Proteomes" id="UP000220840"/>
    </source>
</evidence>
<proteinExistence type="predicted"/>
<dbReference type="STRING" id="137838.GCA_001458595_01964"/>
<keyword evidence="1" id="KW-1133">Transmembrane helix</keyword>